<proteinExistence type="predicted"/>
<dbReference type="EMBL" id="PYAX01000017">
    <property type="protein sequence ID" value="PSL51903.1"/>
    <property type="molecule type" value="Genomic_DNA"/>
</dbReference>
<evidence type="ECO:0000313" key="1">
    <source>
        <dbReference type="EMBL" id="PSL51903.1"/>
    </source>
</evidence>
<gene>
    <name evidence="1" type="ORF">B0I31_117106</name>
</gene>
<dbReference type="AlphaFoldDB" id="A0A2P8I0C9"/>
<organism evidence="1 2">
    <name type="scientific">Saccharothrix carnea</name>
    <dbReference type="NCBI Taxonomy" id="1280637"/>
    <lineage>
        <taxon>Bacteria</taxon>
        <taxon>Bacillati</taxon>
        <taxon>Actinomycetota</taxon>
        <taxon>Actinomycetes</taxon>
        <taxon>Pseudonocardiales</taxon>
        <taxon>Pseudonocardiaceae</taxon>
        <taxon>Saccharothrix</taxon>
    </lineage>
</organism>
<dbReference type="Proteomes" id="UP000241118">
    <property type="component" value="Unassembled WGS sequence"/>
</dbReference>
<name>A0A2P8I0C9_SACCR</name>
<accession>A0A2P8I0C9</accession>
<sequence>MNKLGFPFGHLTHNWRLIGVVIRIFEFPVRFINQGQRGANRAYRTEIASVCVVQRIFIIK</sequence>
<comment type="caution">
    <text evidence="1">The sequence shown here is derived from an EMBL/GenBank/DDBJ whole genome shotgun (WGS) entry which is preliminary data.</text>
</comment>
<protein>
    <submittedName>
        <fullName evidence="1">Uncharacterized protein</fullName>
    </submittedName>
</protein>
<keyword evidence="2" id="KW-1185">Reference proteome</keyword>
<reference evidence="1 2" key="1">
    <citation type="submission" date="2018-03" db="EMBL/GenBank/DDBJ databases">
        <title>Genomic Encyclopedia of Type Strains, Phase III (KMG-III): the genomes of soil and plant-associated and newly described type strains.</title>
        <authorList>
            <person name="Whitman W."/>
        </authorList>
    </citation>
    <scope>NUCLEOTIDE SEQUENCE [LARGE SCALE GENOMIC DNA]</scope>
    <source>
        <strain evidence="1 2">CGMCC 4.7097</strain>
    </source>
</reference>
<evidence type="ECO:0000313" key="2">
    <source>
        <dbReference type="Proteomes" id="UP000241118"/>
    </source>
</evidence>